<comment type="caution">
    <text evidence="3">The sequence shown here is derived from an EMBL/GenBank/DDBJ whole genome shotgun (WGS) entry which is preliminary data.</text>
</comment>
<protein>
    <submittedName>
        <fullName evidence="3">Kinetochore sim4 complex subunit FTA2 domain-containing protein</fullName>
    </submittedName>
</protein>
<dbReference type="EMBL" id="LSBJ02000001">
    <property type="protein sequence ID" value="OAQ72508.1"/>
    <property type="molecule type" value="Genomic_DNA"/>
</dbReference>
<accession>A0A179G4W7</accession>
<sequence>MFPDWPDSAADLIPLPPCEGPKLKPFDFQGPQKIDFLEYLGEGRHSFVFKVQILGRIYALKLFRFDHAFEWARLNDDFDQDNHAAMSAVYNYADPFSCECRSFGRLQEAGHEELAVDCFGYLLLDEEHERIMRDKFKDDPYIFLEFDGNTDGPGCYKVRSRYPGKSGKLRPIRGIVKEFGTPAETMQNKDLRRILRNITQLHQLGIIGIDMADRQLISGRICDFSTAITIPHFITNPELNPYLTAAAKSAMEYETFLYSINDYWLFDDMVDLWNEEHEDQKTPLSVFAFPGGNLNRNRYNLRSTPSRDGIYSFVNPMKCNWRAFSATTESGVNAPSNMTKRGPRQRQRQRLEAGGQKLKSGRVNSKRRAVRLDAKPRRWYLNCSQQVAAVLKIDTWFTNTLAWEFKSGVMFPHHR</sequence>
<dbReference type="Pfam" id="PF13095">
    <property type="entry name" value="FTA2"/>
    <property type="match status" value="1"/>
</dbReference>
<dbReference type="AlphaFoldDB" id="A0A179G4W7"/>
<dbReference type="SUPFAM" id="SSF56112">
    <property type="entry name" value="Protein kinase-like (PK-like)"/>
    <property type="match status" value="1"/>
</dbReference>
<organism evidence="3 4">
    <name type="scientific">Pochonia chlamydosporia 170</name>
    <dbReference type="NCBI Taxonomy" id="1380566"/>
    <lineage>
        <taxon>Eukaryota</taxon>
        <taxon>Fungi</taxon>
        <taxon>Dikarya</taxon>
        <taxon>Ascomycota</taxon>
        <taxon>Pezizomycotina</taxon>
        <taxon>Sordariomycetes</taxon>
        <taxon>Hypocreomycetidae</taxon>
        <taxon>Hypocreales</taxon>
        <taxon>Clavicipitaceae</taxon>
        <taxon>Pochonia</taxon>
    </lineage>
</organism>
<keyword evidence="4" id="KW-1185">Reference proteome</keyword>
<proteinExistence type="predicted"/>
<dbReference type="GO" id="GO:0005524">
    <property type="term" value="F:ATP binding"/>
    <property type="evidence" value="ECO:0007669"/>
    <property type="project" value="UniProtKB-UniRule"/>
</dbReference>
<evidence type="ECO:0000313" key="4">
    <source>
        <dbReference type="Proteomes" id="UP000078397"/>
    </source>
</evidence>
<gene>
    <name evidence="3" type="ORF">VFPPC_00465</name>
</gene>
<dbReference type="GeneID" id="28844471"/>
<evidence type="ECO:0000256" key="1">
    <source>
        <dbReference type="PROSITE-ProRule" id="PRU10141"/>
    </source>
</evidence>
<dbReference type="RefSeq" id="XP_018148591.1">
    <property type="nucleotide sequence ID" value="XM_018280477.1"/>
</dbReference>
<dbReference type="Proteomes" id="UP000078397">
    <property type="component" value="Unassembled WGS sequence"/>
</dbReference>
<feature type="binding site" evidence="1">
    <location>
        <position position="61"/>
    </location>
    <ligand>
        <name>ATP</name>
        <dbReference type="ChEBI" id="CHEBI:30616"/>
    </ligand>
</feature>
<dbReference type="InterPro" id="IPR017441">
    <property type="entry name" value="Protein_kinase_ATP_BS"/>
</dbReference>
<evidence type="ECO:0000313" key="3">
    <source>
        <dbReference type="EMBL" id="OAQ72508.1"/>
    </source>
</evidence>
<dbReference type="InterPro" id="IPR011009">
    <property type="entry name" value="Kinase-like_dom_sf"/>
</dbReference>
<dbReference type="STRING" id="1380566.A0A179G4W7"/>
<keyword evidence="1" id="KW-0547">Nucleotide-binding</keyword>
<dbReference type="OrthoDB" id="3432781at2759"/>
<feature type="compositionally biased region" description="Polar residues" evidence="2">
    <location>
        <begin position="330"/>
        <end position="339"/>
    </location>
</feature>
<keyword evidence="1" id="KW-0067">ATP-binding</keyword>
<dbReference type="PROSITE" id="PS00107">
    <property type="entry name" value="PROTEIN_KINASE_ATP"/>
    <property type="match status" value="1"/>
</dbReference>
<dbReference type="KEGG" id="pchm:VFPPC_00465"/>
<feature type="region of interest" description="Disordered" evidence="2">
    <location>
        <begin position="330"/>
        <end position="367"/>
    </location>
</feature>
<dbReference type="InterPro" id="IPR025213">
    <property type="entry name" value="Sim4_Fta2"/>
</dbReference>
<name>A0A179G4W7_METCM</name>
<reference evidence="3 4" key="1">
    <citation type="journal article" date="2016" name="PLoS Pathog.">
        <title>Biosynthesis of antibiotic leucinostatins in bio-control fungus Purpureocillium lilacinum and their inhibition on phytophthora revealed by genome mining.</title>
        <authorList>
            <person name="Wang G."/>
            <person name="Liu Z."/>
            <person name="Lin R."/>
            <person name="Li E."/>
            <person name="Mao Z."/>
            <person name="Ling J."/>
            <person name="Yang Y."/>
            <person name="Yin W.B."/>
            <person name="Xie B."/>
        </authorList>
    </citation>
    <scope>NUCLEOTIDE SEQUENCE [LARGE SCALE GENOMIC DNA]</scope>
    <source>
        <strain evidence="3">170</strain>
    </source>
</reference>
<evidence type="ECO:0000256" key="2">
    <source>
        <dbReference type="SAM" id="MobiDB-lite"/>
    </source>
</evidence>